<dbReference type="PIRSF" id="PIRSF015840">
    <property type="entry name" value="DUF284_TM_euk"/>
    <property type="match status" value="1"/>
</dbReference>
<keyword evidence="5 6" id="KW-0472">Membrane</keyword>
<protein>
    <submittedName>
        <fullName evidence="9">Cell cycle control protein 50A</fullName>
    </submittedName>
</protein>
<reference evidence="9 10" key="1">
    <citation type="journal article" date="2018" name="J. Allergy Clin. Immunol.">
        <title>High-quality assembly of Dermatophagoides pteronyssinus genome and transcriptome reveals a wide range of novel allergens.</title>
        <authorList>
            <person name="Liu X.Y."/>
            <person name="Yang K.Y."/>
            <person name="Wang M.Q."/>
            <person name="Kwok J.S."/>
            <person name="Zeng X."/>
            <person name="Yang Z."/>
            <person name="Xiao X.J."/>
            <person name="Lau C.P."/>
            <person name="Li Y."/>
            <person name="Huang Z.M."/>
            <person name="Ba J.G."/>
            <person name="Yim A.K."/>
            <person name="Ouyang C.Y."/>
            <person name="Ngai S.M."/>
            <person name="Chan T.F."/>
            <person name="Leung E.L."/>
            <person name="Liu L."/>
            <person name="Liu Z.G."/>
            <person name="Tsui S.K."/>
        </authorList>
    </citation>
    <scope>NUCLEOTIDE SEQUENCE [LARGE SCALE GENOMIC DNA]</scope>
    <source>
        <strain evidence="9">Derp</strain>
    </source>
</reference>
<evidence type="ECO:0000313" key="9">
    <source>
        <dbReference type="EMBL" id="KAH9417212.1"/>
    </source>
</evidence>
<evidence type="ECO:0000256" key="5">
    <source>
        <dbReference type="ARBA" id="ARBA00023136"/>
    </source>
</evidence>
<comment type="subcellular location">
    <subcellularLocation>
        <location evidence="1">Membrane</location>
        <topology evidence="1">Multi-pass membrane protein</topology>
    </subcellularLocation>
</comment>
<evidence type="ECO:0000313" key="10">
    <source>
        <dbReference type="Proteomes" id="UP000887458"/>
    </source>
</evidence>
<comment type="caution">
    <text evidence="9">The sequence shown here is derived from an EMBL/GenBank/DDBJ whole genome shotgun (WGS) entry which is preliminary data.</text>
</comment>
<evidence type="ECO:0000256" key="2">
    <source>
        <dbReference type="ARBA" id="ARBA00009457"/>
    </source>
</evidence>
<organism evidence="9 10">
    <name type="scientific">Dermatophagoides pteronyssinus</name>
    <name type="common">European house dust mite</name>
    <dbReference type="NCBI Taxonomy" id="6956"/>
    <lineage>
        <taxon>Eukaryota</taxon>
        <taxon>Metazoa</taxon>
        <taxon>Ecdysozoa</taxon>
        <taxon>Arthropoda</taxon>
        <taxon>Chelicerata</taxon>
        <taxon>Arachnida</taxon>
        <taxon>Acari</taxon>
        <taxon>Acariformes</taxon>
        <taxon>Sarcoptiformes</taxon>
        <taxon>Astigmata</taxon>
        <taxon>Psoroptidia</taxon>
        <taxon>Analgoidea</taxon>
        <taxon>Pyroglyphidae</taxon>
        <taxon>Dermatophagoidinae</taxon>
        <taxon>Dermatophagoides</taxon>
    </lineage>
</organism>
<evidence type="ECO:0000256" key="3">
    <source>
        <dbReference type="ARBA" id="ARBA00022692"/>
    </source>
</evidence>
<accession>A0ABQ8J3X4</accession>
<feature type="transmembrane region" description="Helical" evidence="8">
    <location>
        <begin position="341"/>
        <end position="365"/>
    </location>
</feature>
<dbReference type="InterPro" id="IPR005045">
    <property type="entry name" value="CDC50/LEM3_fam"/>
</dbReference>
<keyword evidence="10" id="KW-1185">Reference proteome</keyword>
<sequence length="424" mass="50631">MNDFFNYFSIKNYKQQQLPACRPLIKFYSIFATFLITSISLLTIGIGFMCISYYGDQIFRIDYTDCIPLTGSRSCAKILTDWHNGRGHDQQPPPECICWYKFNLPESFHSNVYVYYGLKNYYQNHLHYIRSKDFSQFHGYSTVHTDCEPFRFKMVKINNVTNQSHQHHQSHQQQQQQRREQWENRPIVPCGTRANSLFNDTFSLWLMDYMNHTIRTVPLSRQNIAWPIDRSITNSIDYEIFRNFTNPPNWGNKTIFDLDPMNPDNNGLQNEALIVWMRAAAFPDFRKLYARIVHHPRSTFSKSLPSGTYYLKIDYNYPVKEFGGRKIFWLANTNKYIGGPYLFLSIIYLVVGCVCFVWTFILFAFQRRFGKTDRELSRIDIRTPYLYDTKYENERKHQRQKIKRQQQQQPQQPTTTNFPLNYRL</sequence>
<evidence type="ECO:0000256" key="8">
    <source>
        <dbReference type="SAM" id="Phobius"/>
    </source>
</evidence>
<gene>
    <name evidence="9" type="primary">TMEM30A_2</name>
    <name evidence="9" type="ORF">DERP_007209</name>
</gene>
<dbReference type="Pfam" id="PF03381">
    <property type="entry name" value="CDC50"/>
    <property type="match status" value="1"/>
</dbReference>
<evidence type="ECO:0000256" key="7">
    <source>
        <dbReference type="SAM" id="MobiDB-lite"/>
    </source>
</evidence>
<dbReference type="EMBL" id="NJHN03000077">
    <property type="protein sequence ID" value="KAH9417212.1"/>
    <property type="molecule type" value="Genomic_DNA"/>
</dbReference>
<proteinExistence type="inferred from homology"/>
<evidence type="ECO:0000256" key="6">
    <source>
        <dbReference type="PIRNR" id="PIRNR015840"/>
    </source>
</evidence>
<dbReference type="PANTHER" id="PTHR10926">
    <property type="entry name" value="CELL CYCLE CONTROL PROTEIN 50"/>
    <property type="match status" value="1"/>
</dbReference>
<feature type="region of interest" description="Disordered" evidence="7">
    <location>
        <begin position="397"/>
        <end position="424"/>
    </location>
</feature>
<dbReference type="PANTHER" id="PTHR10926:SF0">
    <property type="entry name" value="CDC50, ISOFORM A"/>
    <property type="match status" value="1"/>
</dbReference>
<evidence type="ECO:0000256" key="4">
    <source>
        <dbReference type="ARBA" id="ARBA00022989"/>
    </source>
</evidence>
<feature type="transmembrane region" description="Helical" evidence="8">
    <location>
        <begin position="27"/>
        <end position="54"/>
    </location>
</feature>
<keyword evidence="4 8" id="KW-1133">Transmembrane helix</keyword>
<keyword evidence="3 8" id="KW-0812">Transmembrane</keyword>
<comment type="similarity">
    <text evidence="2 6">Belongs to the CDC50/LEM3 family.</text>
</comment>
<evidence type="ECO:0000256" key="1">
    <source>
        <dbReference type="ARBA" id="ARBA00004141"/>
    </source>
</evidence>
<dbReference type="Proteomes" id="UP000887458">
    <property type="component" value="Unassembled WGS sequence"/>
</dbReference>
<feature type="region of interest" description="Disordered" evidence="7">
    <location>
        <begin position="162"/>
        <end position="182"/>
    </location>
</feature>
<name>A0ABQ8J3X4_DERPT</name>
<reference evidence="9 10" key="2">
    <citation type="journal article" date="2022" name="Mol. Biol. Evol.">
        <title>Comparative Genomics Reveals Insights into the Divergent Evolution of Astigmatic Mites and Household Pest Adaptations.</title>
        <authorList>
            <person name="Xiong Q."/>
            <person name="Wan A.T."/>
            <person name="Liu X."/>
            <person name="Fung C.S."/>
            <person name="Xiao X."/>
            <person name="Malainual N."/>
            <person name="Hou J."/>
            <person name="Wang L."/>
            <person name="Wang M."/>
            <person name="Yang K.Y."/>
            <person name="Cui Y."/>
            <person name="Leung E.L."/>
            <person name="Nong W."/>
            <person name="Shin S.K."/>
            <person name="Au S.W."/>
            <person name="Jeong K.Y."/>
            <person name="Chew F.T."/>
            <person name="Hui J.H."/>
            <person name="Leung T.F."/>
            <person name="Tungtrongchitr A."/>
            <person name="Zhong N."/>
            <person name="Liu Z."/>
            <person name="Tsui S.K."/>
        </authorList>
    </citation>
    <scope>NUCLEOTIDE SEQUENCE [LARGE SCALE GENOMIC DNA]</scope>
    <source>
        <strain evidence="9">Derp</strain>
    </source>
</reference>
<feature type="compositionally biased region" description="Polar residues" evidence="7">
    <location>
        <begin position="414"/>
        <end position="424"/>
    </location>
</feature>